<dbReference type="Pfam" id="PF01833">
    <property type="entry name" value="TIG"/>
    <property type="match status" value="1"/>
</dbReference>
<sequence length="724" mass="78280">MLNTKERAPTERVNGCRLSAIGLAAALVVIGTGAVDAQALRPGYNRDVIYQVFVDRFFDGSTANNYASDPLFDSTGTNLQKYLGGDFQGLQAKIPYLKNMGVTAIWVTSPLDNRNLLALAGSTAPYHGYEMRDTERPDEHFTDAAQSWTPFDNFVTTAHSNGIKVIVDFAPNHSNVRGSGDNGTLNKNGVFQANYTTNPANFFQTGPNMGGAQWDSPYETQYYTIYDLSDLNQTNATVDNLLKLSVQNLQTHGVDGFRIDATKHVNWGWQYTLANHIYTNKKSFIFGEWVADDSGNPLYGDLLKFTNKSGIAELNFPLFTTINSVFGQGGSFTALDGVINQQQTDFAYQNDLVNFVDNHDRKRFLTVDTSAQDQQHLHAALAFVLTARGIPCIYYGTEQYLQGGDDPDNRRKMPAFNETTTAFNLIKKLSTLRGANEALAYGSTQQRWINANTYIFERKFYNSVVVVAINKANASQAVSGLVTSLPIGTYSDYLTGLVSGQSLVSSTAVAGGFQAASLTLPANSISVWQTDPSTSSAQLGNVTPTHAQPGVKVSITGQGFGAATGSVKFGTTVATITSWSDQEIIATVPAVTQGTYAVTVTRSGSGTASNAFNFNVYQAKLVPVTFTINNAAPTNPGDNIYLTGNTIELGNWSTNKAVAVGAMLTTPTTYPNWWLTVGVPAGKSIEFKFIRIKADGTVTWEAGANHVVTTPASGVGNVNVTWQY</sequence>
<dbReference type="SMART" id="SM00642">
    <property type="entry name" value="Aamy"/>
    <property type="match status" value="1"/>
</dbReference>
<dbReference type="InterPro" id="IPR013784">
    <property type="entry name" value="Carb-bd-like_fold"/>
</dbReference>
<dbReference type="Proteomes" id="UP000241074">
    <property type="component" value="Chromosome"/>
</dbReference>
<dbReference type="InterPro" id="IPR002044">
    <property type="entry name" value="CBM20"/>
</dbReference>
<dbReference type="Gene3D" id="2.60.40.1180">
    <property type="entry name" value="Golgi alpha-mannosidase II"/>
    <property type="match status" value="1"/>
</dbReference>
<keyword evidence="4" id="KW-0732">Signal</keyword>
<dbReference type="SUPFAM" id="SSF51445">
    <property type="entry name" value="(Trans)glycosidases"/>
    <property type="match status" value="1"/>
</dbReference>
<dbReference type="Pfam" id="PF00128">
    <property type="entry name" value="Alpha-amylase"/>
    <property type="match status" value="1"/>
</dbReference>
<dbReference type="RefSeq" id="WP_106891917.1">
    <property type="nucleotide sequence ID" value="NZ_CP027860.1"/>
</dbReference>
<evidence type="ECO:0000313" key="9">
    <source>
        <dbReference type="Proteomes" id="UP000241074"/>
    </source>
</evidence>
<keyword evidence="3" id="KW-0479">Metal-binding</keyword>
<dbReference type="GO" id="GO:2001070">
    <property type="term" value="F:starch binding"/>
    <property type="evidence" value="ECO:0007669"/>
    <property type="project" value="InterPro"/>
</dbReference>
<dbReference type="CDD" id="cd00604">
    <property type="entry name" value="IPT_CGTD"/>
    <property type="match status" value="1"/>
</dbReference>
<dbReference type="Pfam" id="PF00686">
    <property type="entry name" value="CBM_20"/>
    <property type="match status" value="1"/>
</dbReference>
<dbReference type="GO" id="GO:0005975">
    <property type="term" value="P:carbohydrate metabolic process"/>
    <property type="evidence" value="ECO:0007669"/>
    <property type="project" value="InterPro"/>
</dbReference>
<dbReference type="EMBL" id="CP027860">
    <property type="protein sequence ID" value="AVP97997.1"/>
    <property type="molecule type" value="Genomic_DNA"/>
</dbReference>
<reference evidence="8 9" key="2">
    <citation type="submission" date="2018-03" db="EMBL/GenBank/DDBJ databases">
        <authorList>
            <person name="Keele B.F."/>
        </authorList>
    </citation>
    <scope>NUCLEOTIDE SEQUENCE [LARGE SCALE GENOMIC DNA]</scope>
    <source>
        <strain evidence="8 9">D13</strain>
    </source>
</reference>
<dbReference type="SUPFAM" id="SSF49452">
    <property type="entry name" value="Starch-binding domain-like"/>
    <property type="match status" value="1"/>
</dbReference>
<evidence type="ECO:0000256" key="2">
    <source>
        <dbReference type="ARBA" id="ARBA00008061"/>
    </source>
</evidence>
<dbReference type="InterPro" id="IPR031319">
    <property type="entry name" value="A-amylase_C"/>
</dbReference>
<dbReference type="Gene3D" id="3.20.20.80">
    <property type="entry name" value="Glycosidases"/>
    <property type="match status" value="1"/>
</dbReference>
<protein>
    <submittedName>
        <fullName evidence="8">Alpha-amylase</fullName>
    </submittedName>
</protein>
<dbReference type="InterPro" id="IPR006047">
    <property type="entry name" value="GH13_cat_dom"/>
</dbReference>
<evidence type="ECO:0000256" key="6">
    <source>
        <dbReference type="RuleBase" id="RU003615"/>
    </source>
</evidence>
<dbReference type="SMART" id="SM00632">
    <property type="entry name" value="Aamy_C"/>
    <property type="match status" value="1"/>
</dbReference>
<dbReference type="InterPro" id="IPR013783">
    <property type="entry name" value="Ig-like_fold"/>
</dbReference>
<feature type="domain" description="CBM20" evidence="7">
    <location>
        <begin position="616"/>
        <end position="724"/>
    </location>
</feature>
<dbReference type="SMART" id="SM01065">
    <property type="entry name" value="CBM_2"/>
    <property type="match status" value="1"/>
</dbReference>
<name>A0A2P1PT18_9GAMM</name>
<keyword evidence="5" id="KW-0106">Calcium</keyword>
<dbReference type="InterPro" id="IPR002909">
    <property type="entry name" value="IPT_dom"/>
</dbReference>
<dbReference type="PROSITE" id="PS51166">
    <property type="entry name" value="CBM20"/>
    <property type="match status" value="1"/>
</dbReference>
<keyword evidence="9" id="KW-1185">Reference proteome</keyword>
<evidence type="ECO:0000256" key="5">
    <source>
        <dbReference type="ARBA" id="ARBA00022837"/>
    </source>
</evidence>
<dbReference type="SUPFAM" id="SSF51011">
    <property type="entry name" value="Glycosyl hydrolase domain"/>
    <property type="match status" value="1"/>
</dbReference>
<evidence type="ECO:0000256" key="4">
    <source>
        <dbReference type="ARBA" id="ARBA00022729"/>
    </source>
</evidence>
<evidence type="ECO:0000256" key="1">
    <source>
        <dbReference type="ARBA" id="ARBA00001913"/>
    </source>
</evidence>
<dbReference type="GO" id="GO:0004556">
    <property type="term" value="F:alpha-amylase activity"/>
    <property type="evidence" value="ECO:0007669"/>
    <property type="project" value="InterPro"/>
</dbReference>
<dbReference type="InterPro" id="IPR013780">
    <property type="entry name" value="Glyco_hydro_b"/>
</dbReference>
<reference evidence="8 9" key="1">
    <citation type="submission" date="2018-03" db="EMBL/GenBank/DDBJ databases">
        <title>Ahniella affigens gen. nov., sp. nov., a gammaproteobacterium isolated from sandy soil near a stream.</title>
        <authorList>
            <person name="Ko Y."/>
            <person name="Kim J.-H."/>
        </authorList>
    </citation>
    <scope>NUCLEOTIDE SEQUENCE [LARGE SCALE GENOMIC DNA]</scope>
    <source>
        <strain evidence="8 9">D13</strain>
    </source>
</reference>
<dbReference type="Pfam" id="PF02806">
    <property type="entry name" value="Alpha-amylase_C"/>
    <property type="match status" value="1"/>
</dbReference>
<comment type="similarity">
    <text evidence="2 6">Belongs to the glycosyl hydrolase 13 family.</text>
</comment>
<evidence type="ECO:0000313" key="8">
    <source>
        <dbReference type="EMBL" id="AVP97997.1"/>
    </source>
</evidence>
<dbReference type="OrthoDB" id="9805159at2"/>
<dbReference type="PRINTS" id="PR00110">
    <property type="entry name" value="ALPHAAMYLASE"/>
</dbReference>
<evidence type="ECO:0000259" key="7">
    <source>
        <dbReference type="PROSITE" id="PS51166"/>
    </source>
</evidence>
<dbReference type="PANTHER" id="PTHR10357:SF215">
    <property type="entry name" value="ALPHA-AMYLASE 1"/>
    <property type="match status" value="1"/>
</dbReference>
<dbReference type="GO" id="GO:0046872">
    <property type="term" value="F:metal ion binding"/>
    <property type="evidence" value="ECO:0007669"/>
    <property type="project" value="UniProtKB-KW"/>
</dbReference>
<organism evidence="8 9">
    <name type="scientific">Ahniella affigens</name>
    <dbReference type="NCBI Taxonomy" id="2021234"/>
    <lineage>
        <taxon>Bacteria</taxon>
        <taxon>Pseudomonadati</taxon>
        <taxon>Pseudomonadota</taxon>
        <taxon>Gammaproteobacteria</taxon>
        <taxon>Lysobacterales</taxon>
        <taxon>Rhodanobacteraceae</taxon>
        <taxon>Ahniella</taxon>
    </lineage>
</organism>
<dbReference type="SUPFAM" id="SSF81296">
    <property type="entry name" value="E set domains"/>
    <property type="match status" value="1"/>
</dbReference>
<dbReference type="InterPro" id="IPR014756">
    <property type="entry name" value="Ig_E-set"/>
</dbReference>
<dbReference type="AlphaFoldDB" id="A0A2P1PT18"/>
<dbReference type="InterPro" id="IPR006046">
    <property type="entry name" value="Alpha_amylase"/>
</dbReference>
<comment type="cofactor">
    <cofactor evidence="1">
        <name>Ca(2+)</name>
        <dbReference type="ChEBI" id="CHEBI:29108"/>
    </cofactor>
</comment>
<gene>
    <name evidence="8" type="ORF">C7S18_12640</name>
</gene>
<dbReference type="InterPro" id="IPR017853">
    <property type="entry name" value="GH"/>
</dbReference>
<accession>A0A2P1PT18</accession>
<dbReference type="PANTHER" id="PTHR10357">
    <property type="entry name" value="ALPHA-AMYLASE FAMILY MEMBER"/>
    <property type="match status" value="1"/>
</dbReference>
<dbReference type="Gene3D" id="2.60.40.10">
    <property type="entry name" value="Immunoglobulins"/>
    <property type="match status" value="2"/>
</dbReference>
<dbReference type="InterPro" id="IPR006048">
    <property type="entry name" value="A-amylase/branching_C"/>
</dbReference>
<evidence type="ECO:0000256" key="3">
    <source>
        <dbReference type="ARBA" id="ARBA00022723"/>
    </source>
</evidence>
<proteinExistence type="inferred from homology"/>
<dbReference type="KEGG" id="xba:C7S18_12640"/>